<keyword evidence="4" id="KW-1185">Reference proteome</keyword>
<protein>
    <submittedName>
        <fullName evidence="3">NAD(P)H-binding</fullName>
    </submittedName>
</protein>
<dbReference type="InterPro" id="IPR051604">
    <property type="entry name" value="Ergot_Alk_Oxidoreductase"/>
</dbReference>
<dbReference type="SUPFAM" id="SSF51735">
    <property type="entry name" value="NAD(P)-binding Rossmann-fold domains"/>
    <property type="match status" value="1"/>
</dbReference>
<dbReference type="PANTHER" id="PTHR43162">
    <property type="match status" value="1"/>
</dbReference>
<dbReference type="EMBL" id="FNCN01000025">
    <property type="protein sequence ID" value="SDH88325.1"/>
    <property type="molecule type" value="Genomic_DNA"/>
</dbReference>
<feature type="compositionally biased region" description="Low complexity" evidence="1">
    <location>
        <begin position="166"/>
        <end position="179"/>
    </location>
</feature>
<evidence type="ECO:0000313" key="3">
    <source>
        <dbReference type="EMBL" id="SDH88325.1"/>
    </source>
</evidence>
<dbReference type="Proteomes" id="UP000198923">
    <property type="component" value="Unassembled WGS sequence"/>
</dbReference>
<dbReference type="RefSeq" id="WP_093173129.1">
    <property type="nucleotide sequence ID" value="NZ_FNCN01000025.1"/>
</dbReference>
<organism evidence="3 4">
    <name type="scientific">Sinosporangium album</name>
    <dbReference type="NCBI Taxonomy" id="504805"/>
    <lineage>
        <taxon>Bacteria</taxon>
        <taxon>Bacillati</taxon>
        <taxon>Actinomycetota</taxon>
        <taxon>Actinomycetes</taxon>
        <taxon>Streptosporangiales</taxon>
        <taxon>Streptosporangiaceae</taxon>
        <taxon>Sinosporangium</taxon>
    </lineage>
</organism>
<dbReference type="InterPro" id="IPR036291">
    <property type="entry name" value="NAD(P)-bd_dom_sf"/>
</dbReference>
<sequence>MTVLVTGATGNVGRHLVAQLLDAGHRVRALTRDPSKAALPPGAEVVGGNLTDAPGLARAFDGVTAAHLINFNGEDYSLLANGPEITDLAREAGVRRVTVLKGSPDKSPLEQAVEASGLAWTHLGPVEFMCNALEWTASVRDEGVVREAFPEARSAMVHEADIAAVAAAPPAPSSSGCASTRPPSEPDPADPADRVPLGDLWCRPPPRLPRGARTASPRTAPPTTPRSDCAQE</sequence>
<gene>
    <name evidence="3" type="ORF">SAMN05421505_12547</name>
</gene>
<dbReference type="Gene3D" id="3.40.50.720">
    <property type="entry name" value="NAD(P)-binding Rossmann-like Domain"/>
    <property type="match status" value="1"/>
</dbReference>
<dbReference type="OrthoDB" id="4457504at2"/>
<feature type="region of interest" description="Disordered" evidence="1">
    <location>
        <begin position="166"/>
        <end position="232"/>
    </location>
</feature>
<dbReference type="Gene3D" id="3.90.25.10">
    <property type="entry name" value="UDP-galactose 4-epimerase, domain 1"/>
    <property type="match status" value="1"/>
</dbReference>
<reference evidence="3 4" key="1">
    <citation type="submission" date="2016-10" db="EMBL/GenBank/DDBJ databases">
        <authorList>
            <person name="de Groot N.N."/>
        </authorList>
    </citation>
    <scope>NUCLEOTIDE SEQUENCE [LARGE SCALE GENOMIC DNA]</scope>
    <source>
        <strain evidence="3 4">CPCC 201354</strain>
    </source>
</reference>
<dbReference type="STRING" id="504805.SAMN05421505_12547"/>
<dbReference type="PANTHER" id="PTHR43162:SF1">
    <property type="entry name" value="PRESTALK A DIFFERENTIATION PROTEIN A"/>
    <property type="match status" value="1"/>
</dbReference>
<dbReference type="Pfam" id="PF13460">
    <property type="entry name" value="NAD_binding_10"/>
    <property type="match status" value="1"/>
</dbReference>
<dbReference type="AlphaFoldDB" id="A0A1G8G1U2"/>
<evidence type="ECO:0000256" key="1">
    <source>
        <dbReference type="SAM" id="MobiDB-lite"/>
    </source>
</evidence>
<accession>A0A1G8G1U2</accession>
<proteinExistence type="predicted"/>
<evidence type="ECO:0000313" key="4">
    <source>
        <dbReference type="Proteomes" id="UP000198923"/>
    </source>
</evidence>
<name>A0A1G8G1U2_9ACTN</name>
<dbReference type="InterPro" id="IPR016040">
    <property type="entry name" value="NAD(P)-bd_dom"/>
</dbReference>
<feature type="domain" description="NAD(P)-binding" evidence="2">
    <location>
        <begin position="7"/>
        <end position="100"/>
    </location>
</feature>
<evidence type="ECO:0000259" key="2">
    <source>
        <dbReference type="Pfam" id="PF13460"/>
    </source>
</evidence>